<dbReference type="GO" id="GO:0005737">
    <property type="term" value="C:cytoplasm"/>
    <property type="evidence" value="ECO:0007669"/>
    <property type="project" value="TreeGrafter"/>
</dbReference>
<keyword evidence="4" id="KW-1185">Reference proteome</keyword>
<proteinExistence type="predicted"/>
<dbReference type="SUPFAM" id="SSF51556">
    <property type="entry name" value="Metallo-dependent hydrolases"/>
    <property type="match status" value="1"/>
</dbReference>
<dbReference type="GO" id="GO:0019748">
    <property type="term" value="P:secondary metabolic process"/>
    <property type="evidence" value="ECO:0007669"/>
    <property type="project" value="TreeGrafter"/>
</dbReference>
<dbReference type="InterPro" id="IPR032465">
    <property type="entry name" value="ACMSD"/>
</dbReference>
<evidence type="ECO:0000313" key="3">
    <source>
        <dbReference type="EMBL" id="STZ61056.1"/>
    </source>
</evidence>
<dbReference type="Proteomes" id="UP000254978">
    <property type="component" value="Unassembled WGS sequence"/>
</dbReference>
<name>A0A378TN59_9MYCO</name>
<evidence type="ECO:0000256" key="1">
    <source>
        <dbReference type="ARBA" id="ARBA00023239"/>
    </source>
</evidence>
<dbReference type="GO" id="GO:0016787">
    <property type="term" value="F:hydrolase activity"/>
    <property type="evidence" value="ECO:0007669"/>
    <property type="project" value="InterPro"/>
</dbReference>
<evidence type="ECO:0000313" key="4">
    <source>
        <dbReference type="Proteomes" id="UP000254978"/>
    </source>
</evidence>
<protein>
    <submittedName>
        <fullName evidence="3">Aminocarboxymuconate-semialdehyde decarboxylase</fullName>
        <ecNumber evidence="3">4.1.1.45</ecNumber>
    </submittedName>
</protein>
<dbReference type="EMBL" id="UGQT01000001">
    <property type="protein sequence ID" value="STZ61056.1"/>
    <property type="molecule type" value="Genomic_DNA"/>
</dbReference>
<dbReference type="OrthoDB" id="149172at2"/>
<accession>A0A378TN59</accession>
<dbReference type="InterPro" id="IPR006680">
    <property type="entry name" value="Amidohydro-rel"/>
</dbReference>
<dbReference type="PANTHER" id="PTHR21240:SF28">
    <property type="entry name" value="ISO-OROTATE DECARBOXYLASE (EUROFUNG)"/>
    <property type="match status" value="1"/>
</dbReference>
<feature type="domain" description="Amidohydrolase-related" evidence="2">
    <location>
        <begin position="25"/>
        <end position="351"/>
    </location>
</feature>
<dbReference type="AlphaFoldDB" id="A0A378TN59"/>
<sequence length="356" mass="40055">MSAWWPELAPTVAPSRVPKPGVPTVDAHTHLSVQPAATLAKPYFLPEYEPRSLFSSPETTRYNAEYRASAHNTAQFEDAEQRLADMDLQGVDMQILAVPPTEYFYWLPEDEARRANRIQHERFAEVVATWPDRFAAVANVPMEYPALAVETLREAHRDFGFRGVEISADVLGKDLDDRRFDPVWEAAVELGMTVILHPQGFTHGQRFSDYYLVNVMCMPLASTLAVTRMILGGVWNRHPDLRLLVVHGGGYLPFYSARTDHAWAVRPELRHHLEVPPSEVLKRIYVDTNVFDPRMVEHLVSTLGADHVLMGTDYPFDMGTVDPVGFLDGAQLDPADRDRILGGNALRLFGIDLAGR</sequence>
<dbReference type="PANTHER" id="PTHR21240">
    <property type="entry name" value="2-AMINO-3-CARBOXYLMUCONATE-6-SEMIALDEHYDE DECARBOXYLASE"/>
    <property type="match status" value="1"/>
</dbReference>
<dbReference type="Pfam" id="PF04909">
    <property type="entry name" value="Amidohydro_2"/>
    <property type="match status" value="1"/>
</dbReference>
<evidence type="ECO:0000259" key="2">
    <source>
        <dbReference type="Pfam" id="PF04909"/>
    </source>
</evidence>
<dbReference type="RefSeq" id="WP_115280083.1">
    <property type="nucleotide sequence ID" value="NZ_AP022600.1"/>
</dbReference>
<reference evidence="3 4" key="1">
    <citation type="submission" date="2018-06" db="EMBL/GenBank/DDBJ databases">
        <authorList>
            <consortium name="Pathogen Informatics"/>
            <person name="Doyle S."/>
        </authorList>
    </citation>
    <scope>NUCLEOTIDE SEQUENCE [LARGE SCALE GENOMIC DNA]</scope>
    <source>
        <strain evidence="3 4">NCTC10821</strain>
    </source>
</reference>
<keyword evidence="1 3" id="KW-0456">Lyase</keyword>
<dbReference type="EC" id="4.1.1.45" evidence="3"/>
<gene>
    <name evidence="3" type="ORF">NCTC10821_04600</name>
</gene>
<dbReference type="GO" id="GO:0001760">
    <property type="term" value="F:aminocarboxymuconate-semialdehyde decarboxylase activity"/>
    <property type="evidence" value="ECO:0007669"/>
    <property type="project" value="UniProtKB-EC"/>
</dbReference>
<dbReference type="Gene3D" id="3.20.20.140">
    <property type="entry name" value="Metal-dependent hydrolases"/>
    <property type="match status" value="1"/>
</dbReference>
<organism evidence="3 4">
    <name type="scientific">Mycolicibacterium tokaiense</name>
    <dbReference type="NCBI Taxonomy" id="39695"/>
    <lineage>
        <taxon>Bacteria</taxon>
        <taxon>Bacillati</taxon>
        <taxon>Actinomycetota</taxon>
        <taxon>Actinomycetes</taxon>
        <taxon>Mycobacteriales</taxon>
        <taxon>Mycobacteriaceae</taxon>
        <taxon>Mycolicibacterium</taxon>
    </lineage>
</organism>
<dbReference type="InterPro" id="IPR032466">
    <property type="entry name" value="Metal_Hydrolase"/>
</dbReference>